<comment type="caution">
    <text evidence="1">Lacks conserved residue(s) required for the propagation of feature annotation.</text>
</comment>
<dbReference type="InterPro" id="IPR028615">
    <property type="entry name" value="Maleate_isomerase"/>
</dbReference>
<feature type="active site" description="Nucleophile" evidence="1">
    <location>
        <position position="78"/>
    </location>
</feature>
<evidence type="ECO:0000313" key="3">
    <source>
        <dbReference type="Proteomes" id="UP000199137"/>
    </source>
</evidence>
<dbReference type="EC" id="5.2.1.1" evidence="1"/>
<feature type="binding site" evidence="1">
    <location>
        <begin position="197"/>
        <end position="198"/>
    </location>
    <ligand>
        <name>substrate</name>
    </ligand>
</feature>
<protein>
    <recommendedName>
        <fullName evidence="1">Maleate isomerase</fullName>
        <ecNumber evidence="1">5.2.1.1</ecNumber>
    </recommendedName>
    <alternativeName>
        <fullName evidence="1">Maleate cis-trans isomerase</fullName>
    </alternativeName>
</protein>
<gene>
    <name evidence="1" type="primary">maiA</name>
    <name evidence="2" type="ORF">SAMN05421854_1011338</name>
</gene>
<dbReference type="InterPro" id="IPR053714">
    <property type="entry name" value="Iso_Racemase_Enz_sf"/>
</dbReference>
<feature type="binding site" evidence="1">
    <location>
        <position position="165"/>
    </location>
    <ligand>
        <name>substrate</name>
    </ligand>
</feature>
<comment type="miscellaneous">
    <text evidence="1">Reaction is initiated by nucleophilic attack of cysteine at the double bond, yielding a covalent succinylcysteine-like intermediate.</text>
</comment>
<feature type="modified residue" description="S-(2-succinyl)cysteine" evidence="1">
    <location>
        <position position="78"/>
    </location>
</feature>
<dbReference type="HAMAP" id="MF_00943">
    <property type="entry name" value="Maleate_isomerase"/>
    <property type="match status" value="1"/>
</dbReference>
<accession>A0A1I5FXV1</accession>
<sequence>MSPYRLGLIVPSSNTTMETEVPALLRRRADPDEVFTIHSSRAVLHTVDPESLHRMVGEGERCAAELADARVTAIGYACLIALMAEGPRAHERIEPRLSDVAEQAGCPAPVISSAGALVRTLLDLKLQKVAIVTPYLPSLTEMVIRYLAAYDIEVVDSVSLGVADNHRVGALDPAGLPGHVERLDLSRADGLVLSACVQMPSLPAVDPVERKIGLPVVTAATSTTRELLRATGLEPVVTRAGAALAQPSVSLFSR</sequence>
<comment type="similarity">
    <text evidence="1">Belongs to the maleate isomerase family.</text>
</comment>
<dbReference type="AlphaFoldDB" id="A0A1I5FXV1"/>
<dbReference type="Pfam" id="PF17645">
    <property type="entry name" value="Amdase"/>
    <property type="match status" value="1"/>
</dbReference>
<dbReference type="Gene3D" id="3.40.50.12500">
    <property type="match status" value="1"/>
</dbReference>
<proteinExistence type="inferred from homology"/>
<comment type="subunit">
    <text evidence="1">Homodimer.</text>
</comment>
<evidence type="ECO:0000256" key="1">
    <source>
        <dbReference type="HAMAP-Rule" id="MF_00943"/>
    </source>
</evidence>
<feature type="active site" description="Proton donor" evidence="1">
    <location>
        <position position="196"/>
    </location>
</feature>
<keyword evidence="1 2" id="KW-0413">Isomerase</keyword>
<dbReference type="GO" id="GO:0050076">
    <property type="term" value="F:maleate isomerase activity"/>
    <property type="evidence" value="ECO:0007669"/>
    <property type="project" value="UniProtKB-UniRule"/>
</dbReference>
<feature type="binding site" evidence="1">
    <location>
        <position position="135"/>
    </location>
    <ligand>
        <name>substrate</name>
    </ligand>
</feature>
<name>A0A1I5FXV1_9PSEU</name>
<dbReference type="RefSeq" id="WP_198545185.1">
    <property type="nucleotide sequence ID" value="NZ_FOWC01000001.1"/>
</dbReference>
<dbReference type="InterPro" id="IPR026286">
    <property type="entry name" value="MaiA/AMDase"/>
</dbReference>
<organism evidence="2 3">
    <name type="scientific">Amycolatopsis rubida</name>
    <dbReference type="NCBI Taxonomy" id="112413"/>
    <lineage>
        <taxon>Bacteria</taxon>
        <taxon>Bacillati</taxon>
        <taxon>Actinomycetota</taxon>
        <taxon>Actinomycetes</taxon>
        <taxon>Pseudonocardiales</taxon>
        <taxon>Pseudonocardiaceae</taxon>
        <taxon>Amycolatopsis</taxon>
    </lineage>
</organism>
<dbReference type="EMBL" id="FOWC01000001">
    <property type="protein sequence ID" value="SFO28577.1"/>
    <property type="molecule type" value="Genomic_DNA"/>
</dbReference>
<comment type="function">
    <text evidence="1">Catalyzes cis-trans isomerization of the C2-C3 double bond in maleate to yield fumarate.</text>
</comment>
<dbReference type="STRING" id="112413.SAMN05421854_1011338"/>
<dbReference type="PIRSF" id="PIRSF015736">
    <property type="entry name" value="MI"/>
    <property type="match status" value="1"/>
</dbReference>
<dbReference type="Proteomes" id="UP000199137">
    <property type="component" value="Unassembled WGS sequence"/>
</dbReference>
<dbReference type="PANTHER" id="PTHR40267">
    <property type="entry name" value="BLR3294 PROTEIN"/>
    <property type="match status" value="1"/>
</dbReference>
<evidence type="ECO:0000313" key="2">
    <source>
        <dbReference type="EMBL" id="SFO28577.1"/>
    </source>
</evidence>
<reference evidence="2 3" key="1">
    <citation type="submission" date="2016-10" db="EMBL/GenBank/DDBJ databases">
        <authorList>
            <person name="de Groot N.N."/>
        </authorList>
    </citation>
    <scope>NUCLEOTIDE SEQUENCE [LARGE SCALE GENOMIC DNA]</scope>
    <source>
        <strain evidence="2 3">DSM 44637</strain>
    </source>
</reference>
<comment type="catalytic activity">
    <reaction evidence="1">
        <text>maleate = fumarate</text>
        <dbReference type="Rhea" id="RHEA:13169"/>
        <dbReference type="ChEBI" id="CHEBI:29806"/>
        <dbReference type="ChEBI" id="CHEBI:30780"/>
        <dbReference type="EC" id="5.2.1.1"/>
    </reaction>
</comment>
<dbReference type="PANTHER" id="PTHR40267:SF1">
    <property type="entry name" value="BLR3294 PROTEIN"/>
    <property type="match status" value="1"/>
</dbReference>
<feature type="binding site" evidence="1">
    <location>
        <position position="14"/>
    </location>
    <ligand>
        <name>substrate</name>
    </ligand>
</feature>